<evidence type="ECO:0000256" key="1">
    <source>
        <dbReference type="ARBA" id="ARBA00023303"/>
    </source>
</evidence>
<protein>
    <recommendedName>
        <fullName evidence="5">Ion transport domain-containing protein</fullName>
    </recommendedName>
</protein>
<keyword evidence="4" id="KW-1185">Reference proteome</keyword>
<dbReference type="GO" id="GO:0016020">
    <property type="term" value="C:membrane"/>
    <property type="evidence" value="ECO:0007669"/>
    <property type="project" value="UniProtKB-SubCell"/>
</dbReference>
<dbReference type="GO" id="GO:0034220">
    <property type="term" value="P:monoatomic ion transmembrane transport"/>
    <property type="evidence" value="ECO:0007669"/>
    <property type="project" value="UniProtKB-KW"/>
</dbReference>
<evidence type="ECO:0000313" key="4">
    <source>
        <dbReference type="Proteomes" id="UP001457282"/>
    </source>
</evidence>
<organism evidence="3 4">
    <name type="scientific">Rubus argutus</name>
    <name type="common">Southern blackberry</name>
    <dbReference type="NCBI Taxonomy" id="59490"/>
    <lineage>
        <taxon>Eukaryota</taxon>
        <taxon>Viridiplantae</taxon>
        <taxon>Streptophyta</taxon>
        <taxon>Embryophyta</taxon>
        <taxon>Tracheophyta</taxon>
        <taxon>Spermatophyta</taxon>
        <taxon>Magnoliopsida</taxon>
        <taxon>eudicotyledons</taxon>
        <taxon>Gunneridae</taxon>
        <taxon>Pentapetalae</taxon>
        <taxon>rosids</taxon>
        <taxon>fabids</taxon>
        <taxon>Rosales</taxon>
        <taxon>Rosaceae</taxon>
        <taxon>Rosoideae</taxon>
        <taxon>Rosoideae incertae sedis</taxon>
        <taxon>Rubus</taxon>
    </lineage>
</organism>
<comment type="caution">
    <text evidence="3">The sequence shown here is derived from an EMBL/GenBank/DDBJ whole genome shotgun (WGS) entry which is preliminary data.</text>
</comment>
<dbReference type="PANTHER" id="PTHR45651">
    <property type="entry name" value="CYCLIC NUCLEOTIDE-GATED ION CHANNEL 15-RELATED-RELATED"/>
    <property type="match status" value="1"/>
</dbReference>
<feature type="transmembrane region" description="Helical" evidence="2">
    <location>
        <begin position="306"/>
        <end position="326"/>
    </location>
</feature>
<keyword evidence="2" id="KW-1133">Transmembrane helix</keyword>
<accession>A0AAW1VUT9</accession>
<feature type="transmembrane region" description="Helical" evidence="2">
    <location>
        <begin position="91"/>
        <end position="113"/>
    </location>
</feature>
<dbReference type="EMBL" id="JBEDUW010000007">
    <property type="protein sequence ID" value="KAK9910594.1"/>
    <property type="molecule type" value="Genomic_DNA"/>
</dbReference>
<sequence length="350" mass="40480">MKVIDHVLFSTPDPDLEGGSEKEARGHGVIASPKFLQVFTEAIQHAKKPTITWNTTFIILCSFAVFIDPLYCYIHIIAASRNCYYRDEKLFWAYFGLRSTTDVFYAMDIFYFLRSHRAPNKLNGKTSEICREREQARREDESFIQARIHKLLPILLRILVALPIPETGLSHSCSFFFTPFQYSLRIYHIYGSLRRRPVIETGVRGRWLKAFLDFLPFIIASHLFGAMCHMKPHVDQNQISIWEKSCPIKEDNPYIFDFGIYSYALQSNLTVSTHIYQRMLLSFWWALRNLSSVGSNLQTSTCMTEIFFSILISTSGILLFLVYLNAKVQVDHLPALFGFVKESASVSKYE</sequence>
<keyword evidence="1" id="KW-0813">Transport</keyword>
<proteinExistence type="predicted"/>
<gene>
    <name evidence="3" type="ORF">M0R45_034550</name>
</gene>
<keyword evidence="1" id="KW-0407">Ion channel</keyword>
<evidence type="ECO:0000313" key="3">
    <source>
        <dbReference type="EMBL" id="KAK9910594.1"/>
    </source>
</evidence>
<keyword evidence="2" id="KW-0472">Membrane</keyword>
<dbReference type="Proteomes" id="UP001457282">
    <property type="component" value="Unassembled WGS sequence"/>
</dbReference>
<dbReference type="PANTHER" id="PTHR45651:SF68">
    <property type="entry name" value="ION TRANSPORT DOMAIN-CONTAINING PROTEIN"/>
    <property type="match status" value="1"/>
</dbReference>
<keyword evidence="1" id="KW-0406">Ion transport</keyword>
<dbReference type="SUPFAM" id="SSF81324">
    <property type="entry name" value="Voltage-gated potassium channels"/>
    <property type="match status" value="1"/>
</dbReference>
<keyword evidence="2" id="KW-0812">Transmembrane</keyword>
<name>A0AAW1VUT9_RUBAR</name>
<evidence type="ECO:0000256" key="2">
    <source>
        <dbReference type="SAM" id="Phobius"/>
    </source>
</evidence>
<reference evidence="3 4" key="1">
    <citation type="journal article" date="2023" name="G3 (Bethesda)">
        <title>A chromosome-length genome assembly and annotation of blackberry (Rubus argutus, cv. 'Hillquist').</title>
        <authorList>
            <person name="Bruna T."/>
            <person name="Aryal R."/>
            <person name="Dudchenko O."/>
            <person name="Sargent D.J."/>
            <person name="Mead D."/>
            <person name="Buti M."/>
            <person name="Cavallini A."/>
            <person name="Hytonen T."/>
            <person name="Andres J."/>
            <person name="Pham M."/>
            <person name="Weisz D."/>
            <person name="Mascagni F."/>
            <person name="Usai G."/>
            <person name="Natali L."/>
            <person name="Bassil N."/>
            <person name="Fernandez G.E."/>
            <person name="Lomsadze A."/>
            <person name="Armour M."/>
            <person name="Olukolu B."/>
            <person name="Poorten T."/>
            <person name="Britton C."/>
            <person name="Davik J."/>
            <person name="Ashrafi H."/>
            <person name="Aiden E.L."/>
            <person name="Borodovsky M."/>
            <person name="Worthington M."/>
        </authorList>
    </citation>
    <scope>NUCLEOTIDE SEQUENCE [LARGE SCALE GENOMIC DNA]</scope>
    <source>
        <strain evidence="3">PI 553951</strain>
    </source>
</reference>
<feature type="transmembrane region" description="Helical" evidence="2">
    <location>
        <begin position="57"/>
        <end position="79"/>
    </location>
</feature>
<dbReference type="AlphaFoldDB" id="A0AAW1VUT9"/>
<evidence type="ECO:0008006" key="5">
    <source>
        <dbReference type="Google" id="ProtNLM"/>
    </source>
</evidence>